<comment type="caution">
    <text evidence="2">The sequence shown here is derived from an EMBL/GenBank/DDBJ whole genome shotgun (WGS) entry which is preliminary data.</text>
</comment>
<reference evidence="2 3" key="1">
    <citation type="submission" date="2019-04" db="EMBL/GenBank/DDBJ databases">
        <title>Microbes associate with the intestines of laboratory mice.</title>
        <authorList>
            <person name="Navarre W."/>
            <person name="Wong E."/>
            <person name="Huang K."/>
            <person name="Tropini C."/>
            <person name="Ng K."/>
            <person name="Yu B."/>
        </authorList>
    </citation>
    <scope>NUCLEOTIDE SEQUENCE [LARGE SCALE GENOMIC DNA]</scope>
    <source>
        <strain evidence="2 3">NM46_B2-13</strain>
    </source>
</reference>
<organism evidence="2 3">
    <name type="scientific">Microbacterium laevaniformans</name>
    <dbReference type="NCBI Taxonomy" id="36807"/>
    <lineage>
        <taxon>Bacteria</taxon>
        <taxon>Bacillati</taxon>
        <taxon>Actinomycetota</taxon>
        <taxon>Actinomycetes</taxon>
        <taxon>Micrococcales</taxon>
        <taxon>Microbacteriaceae</taxon>
        <taxon>Microbacterium</taxon>
    </lineage>
</organism>
<name>A0A4S2DBI4_9MICO</name>
<feature type="compositionally biased region" description="Basic and acidic residues" evidence="1">
    <location>
        <begin position="7"/>
        <end position="19"/>
    </location>
</feature>
<feature type="region of interest" description="Disordered" evidence="1">
    <location>
        <begin position="1"/>
        <end position="28"/>
    </location>
</feature>
<dbReference type="EMBL" id="SRYO01000002">
    <property type="protein sequence ID" value="TGY38662.1"/>
    <property type="molecule type" value="Genomic_DNA"/>
</dbReference>
<evidence type="ECO:0000256" key="1">
    <source>
        <dbReference type="SAM" id="MobiDB-lite"/>
    </source>
</evidence>
<accession>A0A4S2DBI4</accession>
<proteinExistence type="predicted"/>
<evidence type="ECO:0000313" key="3">
    <source>
        <dbReference type="Proteomes" id="UP000309893"/>
    </source>
</evidence>
<dbReference type="Proteomes" id="UP000309893">
    <property type="component" value="Unassembled WGS sequence"/>
</dbReference>
<dbReference type="AlphaFoldDB" id="A0A4S2DBI4"/>
<dbReference type="RefSeq" id="WP_135948978.1">
    <property type="nucleotide sequence ID" value="NZ_SRYO01000002.1"/>
</dbReference>
<sequence>MTIDTTPSRRAERPEEGHRSGPGADAPAAGADEAYRLVIDDIDRYRVIADGLVVGYVDVVGAVFVALAGASYAQATEVHQALVLEDALAALMRRR</sequence>
<gene>
    <name evidence="2" type="ORF">E5344_05405</name>
</gene>
<evidence type="ECO:0000313" key="2">
    <source>
        <dbReference type="EMBL" id="TGY38662.1"/>
    </source>
</evidence>
<protein>
    <submittedName>
        <fullName evidence="2">Uncharacterized protein</fullName>
    </submittedName>
</protein>